<name>A0A139AS16_GONPJ</name>
<dbReference type="EMBL" id="KQ965738">
    <property type="protein sequence ID" value="KXS19530.1"/>
    <property type="molecule type" value="Genomic_DNA"/>
</dbReference>
<feature type="domain" description="C2" evidence="2">
    <location>
        <begin position="90"/>
        <end position="210"/>
    </location>
</feature>
<dbReference type="AlphaFoldDB" id="A0A139AS16"/>
<evidence type="ECO:0000259" key="2">
    <source>
        <dbReference type="PROSITE" id="PS50004"/>
    </source>
</evidence>
<evidence type="ECO:0000256" key="1">
    <source>
        <dbReference type="SAM" id="MobiDB-lite"/>
    </source>
</evidence>
<organism evidence="3 4">
    <name type="scientific">Gonapodya prolifera (strain JEL478)</name>
    <name type="common">Monoblepharis prolifera</name>
    <dbReference type="NCBI Taxonomy" id="1344416"/>
    <lineage>
        <taxon>Eukaryota</taxon>
        <taxon>Fungi</taxon>
        <taxon>Fungi incertae sedis</taxon>
        <taxon>Chytridiomycota</taxon>
        <taxon>Chytridiomycota incertae sedis</taxon>
        <taxon>Monoblepharidomycetes</taxon>
        <taxon>Monoblepharidales</taxon>
        <taxon>Gonapodyaceae</taxon>
        <taxon>Gonapodya</taxon>
    </lineage>
</organism>
<feature type="compositionally biased region" description="Polar residues" evidence="1">
    <location>
        <begin position="31"/>
        <end position="45"/>
    </location>
</feature>
<dbReference type="InterPro" id="IPR000008">
    <property type="entry name" value="C2_dom"/>
</dbReference>
<dbReference type="OrthoDB" id="2436262at2759"/>
<dbReference type="InterPro" id="IPR035892">
    <property type="entry name" value="C2_domain_sf"/>
</dbReference>
<dbReference type="PROSITE" id="PS50004">
    <property type="entry name" value="C2"/>
    <property type="match status" value="1"/>
</dbReference>
<dbReference type="Proteomes" id="UP000070544">
    <property type="component" value="Unassembled WGS sequence"/>
</dbReference>
<evidence type="ECO:0000313" key="4">
    <source>
        <dbReference type="Proteomes" id="UP000070544"/>
    </source>
</evidence>
<accession>A0A139AS16</accession>
<dbReference type="SMART" id="SM00239">
    <property type="entry name" value="C2"/>
    <property type="match status" value="1"/>
</dbReference>
<dbReference type="SUPFAM" id="SSF49562">
    <property type="entry name" value="C2 domain (Calcium/lipid-binding domain, CaLB)"/>
    <property type="match status" value="1"/>
</dbReference>
<gene>
    <name evidence="3" type="ORF">M427DRAFT_452550</name>
</gene>
<feature type="region of interest" description="Disordered" evidence="1">
    <location>
        <begin position="1"/>
        <end position="60"/>
    </location>
</feature>
<dbReference type="Pfam" id="PF00168">
    <property type="entry name" value="C2"/>
    <property type="match status" value="1"/>
</dbReference>
<proteinExistence type="predicted"/>
<sequence>MSSDGTGKDVVTVKVPPSQGTGSAKADSSESHTQTESSGKPSQTFEAPATLVSPPTPITVVDSTAEDVSDANELLHASSASQLDTSVNRSRSNSLLSVSTNAGSELPRELSGGNCTVHVEGASAVPKKGDSLPDTYVKIARGGHNVVRSKIVKKSISPAWNESGTVRLRDREPCTFDIEVKSHRLLDSDVIGTAKFDLRKHLHDESDKWTKEGAWVWDGTLALDTGILLRFGVVFQPGSAPPSPATSESKLSNGGLFHLRRSASNRHAVDDT</sequence>
<evidence type="ECO:0000313" key="3">
    <source>
        <dbReference type="EMBL" id="KXS19530.1"/>
    </source>
</evidence>
<keyword evidence="4" id="KW-1185">Reference proteome</keyword>
<dbReference type="Gene3D" id="2.60.40.150">
    <property type="entry name" value="C2 domain"/>
    <property type="match status" value="1"/>
</dbReference>
<reference evidence="3 4" key="1">
    <citation type="journal article" date="2015" name="Genome Biol. Evol.">
        <title>Phylogenomic analyses indicate that early fungi evolved digesting cell walls of algal ancestors of land plants.</title>
        <authorList>
            <person name="Chang Y."/>
            <person name="Wang S."/>
            <person name="Sekimoto S."/>
            <person name="Aerts A.L."/>
            <person name="Choi C."/>
            <person name="Clum A."/>
            <person name="LaButti K.M."/>
            <person name="Lindquist E.A."/>
            <person name="Yee Ngan C."/>
            <person name="Ohm R.A."/>
            <person name="Salamov A.A."/>
            <person name="Grigoriev I.V."/>
            <person name="Spatafora J.W."/>
            <person name="Berbee M.L."/>
        </authorList>
    </citation>
    <scope>NUCLEOTIDE SEQUENCE [LARGE SCALE GENOMIC DNA]</scope>
    <source>
        <strain evidence="3 4">JEL478</strain>
    </source>
</reference>
<protein>
    <recommendedName>
        <fullName evidence="2">C2 domain-containing protein</fullName>
    </recommendedName>
</protein>
<dbReference type="CDD" id="cd00030">
    <property type="entry name" value="C2"/>
    <property type="match status" value="1"/>
</dbReference>
<feature type="region of interest" description="Disordered" evidence="1">
    <location>
        <begin position="239"/>
        <end position="272"/>
    </location>
</feature>